<evidence type="ECO:0000313" key="2">
    <source>
        <dbReference type="EMBL" id="MCC9627124.1"/>
    </source>
</evidence>
<dbReference type="AlphaFoldDB" id="A0A9X1MKG1"/>
<dbReference type="Proteomes" id="UP001139103">
    <property type="component" value="Unassembled WGS sequence"/>
</dbReference>
<accession>A0A9X1MKG1</accession>
<comment type="caution">
    <text evidence="2">The sequence shown here is derived from an EMBL/GenBank/DDBJ whole genome shotgun (WGS) entry which is preliminary data.</text>
</comment>
<dbReference type="RefSeq" id="WP_230214950.1">
    <property type="nucleotide sequence ID" value="NZ_JAJKFT010000002.1"/>
</dbReference>
<evidence type="ECO:0000313" key="3">
    <source>
        <dbReference type="Proteomes" id="UP001139103"/>
    </source>
</evidence>
<feature type="domain" description="Cch helix turn helix" evidence="1">
    <location>
        <begin position="45"/>
        <end position="148"/>
    </location>
</feature>
<sequence length="167" mass="19173">MATHFAAISTTAWIAHQALPFDWEYSDPIEPLWESLVEEAGEADRSQEALRHVMEWAWSNQDSFFDQASPLGRQPNNGWAGRWDKSGSNPSTDDGEWEWIGFVPSRLTEILESANFESVAITRTWFDQGWLSTNDTNRRTRKARIGRERSLMNLIAIKRSAVRSVMK</sequence>
<dbReference type="Pfam" id="PF18662">
    <property type="entry name" value="HTH_56"/>
    <property type="match status" value="1"/>
</dbReference>
<gene>
    <name evidence="2" type="ORF">LOC68_01775</name>
</gene>
<name>A0A9X1MKG1_9BACT</name>
<reference evidence="2" key="1">
    <citation type="submission" date="2021-11" db="EMBL/GenBank/DDBJ databases">
        <title>Genome sequence.</title>
        <authorList>
            <person name="Sun Q."/>
        </authorList>
    </citation>
    <scope>NUCLEOTIDE SEQUENCE</scope>
    <source>
        <strain evidence="2">JC732</strain>
    </source>
</reference>
<evidence type="ECO:0000259" key="1">
    <source>
        <dbReference type="Pfam" id="PF18662"/>
    </source>
</evidence>
<dbReference type="EMBL" id="JAJKFT010000002">
    <property type="protein sequence ID" value="MCC9627124.1"/>
    <property type="molecule type" value="Genomic_DNA"/>
</dbReference>
<dbReference type="InterPro" id="IPR040538">
    <property type="entry name" value="Cch_HTH"/>
</dbReference>
<organism evidence="2 3">
    <name type="scientific">Blastopirellula sediminis</name>
    <dbReference type="NCBI Taxonomy" id="2894196"/>
    <lineage>
        <taxon>Bacteria</taxon>
        <taxon>Pseudomonadati</taxon>
        <taxon>Planctomycetota</taxon>
        <taxon>Planctomycetia</taxon>
        <taxon>Pirellulales</taxon>
        <taxon>Pirellulaceae</taxon>
        <taxon>Blastopirellula</taxon>
    </lineage>
</organism>
<keyword evidence="3" id="KW-1185">Reference proteome</keyword>
<proteinExistence type="predicted"/>
<protein>
    <recommendedName>
        <fullName evidence="1">Cch helix turn helix domain-containing protein</fullName>
    </recommendedName>
</protein>